<evidence type="ECO:0000256" key="5">
    <source>
        <dbReference type="ARBA" id="ARBA00022840"/>
    </source>
</evidence>
<evidence type="ECO:0000313" key="8">
    <source>
        <dbReference type="Proteomes" id="UP000002058"/>
    </source>
</evidence>
<reference evidence="8" key="1">
    <citation type="journal article" date="2009" name="Genome Res.">
        <title>Comparative genomic analyses of the human fungal pathogens Coccidioides and their relatives.</title>
        <authorList>
            <person name="Sharpton T.J."/>
            <person name="Stajich J.E."/>
            <person name="Rounsley S.D."/>
            <person name="Gardner M.J."/>
            <person name="Wortman J.R."/>
            <person name="Jordar V.S."/>
            <person name="Maiti R."/>
            <person name="Kodira C.D."/>
            <person name="Neafsey D.E."/>
            <person name="Zeng Q."/>
            <person name="Hung C.-Y."/>
            <person name="McMahan C."/>
            <person name="Muszewska A."/>
            <person name="Grynberg M."/>
            <person name="Mandel M.A."/>
            <person name="Kellner E.M."/>
            <person name="Barker B.M."/>
            <person name="Galgiani J.N."/>
            <person name="Orbach M.J."/>
            <person name="Kirkland T.N."/>
            <person name="Cole G.T."/>
            <person name="Henn M.R."/>
            <person name="Birren B.W."/>
            <person name="Taylor J.W."/>
        </authorList>
    </citation>
    <scope>NUCLEOTIDE SEQUENCE [LARGE SCALE GENOMIC DNA]</scope>
    <source>
        <strain evidence="8">UAMH 1704</strain>
    </source>
</reference>
<dbReference type="GeneID" id="8439804"/>
<dbReference type="HOGENOM" id="CLU_000288_81_11_1"/>
<dbReference type="Gene3D" id="1.10.510.10">
    <property type="entry name" value="Transferase(Phosphotransferase) domain 1"/>
    <property type="match status" value="1"/>
</dbReference>
<feature type="domain" description="Protein kinase" evidence="6">
    <location>
        <begin position="1"/>
        <end position="278"/>
    </location>
</feature>
<dbReference type="SUPFAM" id="SSF56112">
    <property type="entry name" value="Protein kinase-like (PK-like)"/>
    <property type="match status" value="1"/>
</dbReference>
<dbReference type="PROSITE" id="PS50011">
    <property type="entry name" value="PROTEIN_KINASE_DOM"/>
    <property type="match status" value="1"/>
</dbReference>
<dbReference type="InterPro" id="IPR000719">
    <property type="entry name" value="Prot_kinase_dom"/>
</dbReference>
<name>C4JYF1_UNCRE</name>
<dbReference type="KEGG" id="ure:UREG_07202"/>
<dbReference type="GO" id="GO:0004674">
    <property type="term" value="F:protein serine/threonine kinase activity"/>
    <property type="evidence" value="ECO:0007669"/>
    <property type="project" value="UniProtKB-KW"/>
</dbReference>
<gene>
    <name evidence="7" type="ORF">UREG_07202</name>
</gene>
<evidence type="ECO:0000256" key="4">
    <source>
        <dbReference type="ARBA" id="ARBA00022777"/>
    </source>
</evidence>
<keyword evidence="2" id="KW-0808">Transferase</keyword>
<dbReference type="RefSeq" id="XP_002582429.1">
    <property type="nucleotide sequence ID" value="XM_002582383.1"/>
</dbReference>
<dbReference type="PANTHER" id="PTHR24058">
    <property type="entry name" value="DUAL SPECIFICITY PROTEIN KINASE"/>
    <property type="match status" value="1"/>
</dbReference>
<keyword evidence="1" id="KW-0723">Serine/threonine-protein kinase</keyword>
<dbReference type="eggNOG" id="KOG0660">
    <property type="taxonomic scope" value="Eukaryota"/>
</dbReference>
<dbReference type="Proteomes" id="UP000002058">
    <property type="component" value="Unassembled WGS sequence"/>
</dbReference>
<evidence type="ECO:0000313" key="7">
    <source>
        <dbReference type="EMBL" id="EEP82337.1"/>
    </source>
</evidence>
<keyword evidence="8" id="KW-1185">Reference proteome</keyword>
<keyword evidence="3" id="KW-0547">Nucleotide-binding</keyword>
<dbReference type="VEuPathDB" id="FungiDB:UREG_07202"/>
<evidence type="ECO:0000256" key="3">
    <source>
        <dbReference type="ARBA" id="ARBA00022741"/>
    </source>
</evidence>
<evidence type="ECO:0000256" key="2">
    <source>
        <dbReference type="ARBA" id="ARBA00022679"/>
    </source>
</evidence>
<protein>
    <recommendedName>
        <fullName evidence="6">Protein kinase domain-containing protein</fullName>
    </recommendedName>
</protein>
<proteinExistence type="predicted"/>
<accession>C4JYF1</accession>
<dbReference type="AlphaFoldDB" id="C4JYF1"/>
<dbReference type="GO" id="GO:0005524">
    <property type="term" value="F:ATP binding"/>
    <property type="evidence" value="ECO:0007669"/>
    <property type="project" value="UniProtKB-KW"/>
</dbReference>
<sequence>MCIPSSAYPRILKQCHPFDASPVHGGFYNVNPGHRQPLPHPGLSFLSLSRRRHHYTTTQIAFIQFALETFSTGDIKADNVMIRFEDPTLAHRSALQERLYPLPQKHYEDRVIYRTKNNLDNLTGLLDMSNSQILTVLFEEMSKTTAQFRLTFIVPLSVDIWSLGVMLYGLLEGKPLFAAVDTCSGNEYDGINHLALMTALLGPPPEGLLRRGQRTGKLYDDLKEPHVKPAPDEFSFEKLVTRVSGEEKEMFINFIKRMLTWDPKKRSTAKELLADPWLPFGP</sequence>
<dbReference type="InterPro" id="IPR050494">
    <property type="entry name" value="Ser_Thr_dual-spec_kinase"/>
</dbReference>
<evidence type="ECO:0000256" key="1">
    <source>
        <dbReference type="ARBA" id="ARBA00022527"/>
    </source>
</evidence>
<dbReference type="InterPro" id="IPR011009">
    <property type="entry name" value="Kinase-like_dom_sf"/>
</dbReference>
<dbReference type="Pfam" id="PF00069">
    <property type="entry name" value="Pkinase"/>
    <property type="match status" value="1"/>
</dbReference>
<organism evidence="7 8">
    <name type="scientific">Uncinocarpus reesii (strain UAMH 1704)</name>
    <dbReference type="NCBI Taxonomy" id="336963"/>
    <lineage>
        <taxon>Eukaryota</taxon>
        <taxon>Fungi</taxon>
        <taxon>Dikarya</taxon>
        <taxon>Ascomycota</taxon>
        <taxon>Pezizomycotina</taxon>
        <taxon>Eurotiomycetes</taxon>
        <taxon>Eurotiomycetidae</taxon>
        <taxon>Onygenales</taxon>
        <taxon>Onygenaceae</taxon>
        <taxon>Uncinocarpus</taxon>
    </lineage>
</organism>
<dbReference type="EMBL" id="CH476619">
    <property type="protein sequence ID" value="EEP82337.1"/>
    <property type="molecule type" value="Genomic_DNA"/>
</dbReference>
<evidence type="ECO:0000259" key="6">
    <source>
        <dbReference type="PROSITE" id="PS50011"/>
    </source>
</evidence>
<keyword evidence="4" id="KW-0418">Kinase</keyword>
<dbReference type="OrthoDB" id="5979581at2759"/>
<dbReference type="SMART" id="SM00220">
    <property type="entry name" value="S_TKc"/>
    <property type="match status" value="1"/>
</dbReference>
<keyword evidence="5" id="KW-0067">ATP-binding</keyword>
<dbReference type="InParanoid" id="C4JYF1"/>